<dbReference type="Proteomes" id="UP000005778">
    <property type="component" value="Chromosome"/>
</dbReference>
<dbReference type="EMBL" id="CM001488">
    <property type="protein sequence ID" value="EIM63156.1"/>
    <property type="molecule type" value="Genomic_DNA"/>
</dbReference>
<keyword evidence="2" id="KW-1185">Reference proteome</keyword>
<evidence type="ECO:0000313" key="1">
    <source>
        <dbReference type="EMBL" id="EIM63156.1"/>
    </source>
</evidence>
<dbReference type="AlphaFoldDB" id="I5B0Z3"/>
<proteinExistence type="predicted"/>
<dbReference type="RefSeq" id="WP_004072156.1">
    <property type="nucleotide sequence ID" value="NZ_CM001488.1"/>
</dbReference>
<dbReference type="HOGENOM" id="CLU_958858_0_0_7"/>
<organism evidence="1 2">
    <name type="scientific">Desulfobacter postgatei 2ac9</name>
    <dbReference type="NCBI Taxonomy" id="879212"/>
    <lineage>
        <taxon>Bacteria</taxon>
        <taxon>Pseudomonadati</taxon>
        <taxon>Thermodesulfobacteriota</taxon>
        <taxon>Desulfobacteria</taxon>
        <taxon>Desulfobacterales</taxon>
        <taxon>Desulfobacteraceae</taxon>
        <taxon>Desulfobacter</taxon>
    </lineage>
</organism>
<sequence length="290" mass="31938">MKTLILDIQKDLFESSVLEQSAEIQFVSVDEALGLKGVPCVLLGSKGIDDFTRTVRKLARANYQNGSGLIIINPPIDTDIGNAVDAPVSITVKKRKASSFCKPSGFDGLDGESKYEIWSDGTIESSLRYGVMGVDDNKGTVLLKYQPKNTSGAVFITTLKLLSYSGMTNETDREALLKQLLTWENKQSFVNEEPTEDVTAPDESVLHAVAILSFSYGSKDPDRISAAMSRFFTLNTDADAIRKVIEQLSANLNATKENWTSKLEDYIDQAGHYSYAREIKEILEDEEAGV</sequence>
<evidence type="ECO:0000313" key="2">
    <source>
        <dbReference type="Proteomes" id="UP000005778"/>
    </source>
</evidence>
<accession>I5B0Z3</accession>
<dbReference type="STRING" id="879212.DespoDRAFT_01190"/>
<gene>
    <name evidence="1" type="ORF">DespoDRAFT_01190</name>
</gene>
<dbReference type="OrthoDB" id="3483437at2"/>
<reference evidence="1 2" key="1">
    <citation type="submission" date="2011-09" db="EMBL/GenBank/DDBJ databases">
        <authorList>
            <consortium name="US DOE Joint Genome Institute (JGI-PGF)"/>
            <person name="Lucas S."/>
            <person name="Han J."/>
            <person name="Lapidus A."/>
            <person name="Cheng J.-F."/>
            <person name="Goodwin L."/>
            <person name="Pitluck S."/>
            <person name="Peters L."/>
            <person name="Land M.L."/>
            <person name="Hauser L."/>
            <person name="Orellana R."/>
            <person name="Lovley D."/>
            <person name="Woyke T.J."/>
        </authorList>
    </citation>
    <scope>NUCLEOTIDE SEQUENCE [LARGE SCALE GENOMIC DNA]</scope>
    <source>
        <strain evidence="1 2">2ac9</strain>
    </source>
</reference>
<protein>
    <submittedName>
        <fullName evidence="1">Uncharacterized protein</fullName>
    </submittedName>
</protein>
<reference evidence="1 2" key="2">
    <citation type="submission" date="2012-02" db="EMBL/GenBank/DDBJ databases">
        <title>Improved High-Quality Draft sequence of Desulfobacter postgatei 2ac9.</title>
        <authorList>
            <consortium name="US DOE Joint Genome Institute"/>
            <person name="Lucas S."/>
            <person name="Han J."/>
            <person name="Lapidus A."/>
            <person name="Cheng J.-F."/>
            <person name="Goodwin L."/>
            <person name="Pitluck S."/>
            <person name="Peters L."/>
            <person name="Ovchinnikova G."/>
            <person name="Held B."/>
            <person name="Detter J.C."/>
            <person name="Han C."/>
            <person name="Tapia R."/>
            <person name="Land M."/>
            <person name="Hauser L."/>
            <person name="Kyrpides N."/>
            <person name="Ivanova N."/>
            <person name="Pagani I."/>
            <person name="Orellana R."/>
            <person name="Lovley D."/>
            <person name="Woyke T."/>
        </authorList>
    </citation>
    <scope>NUCLEOTIDE SEQUENCE [LARGE SCALE GENOMIC DNA]</scope>
    <source>
        <strain evidence="1 2">2ac9</strain>
    </source>
</reference>
<name>I5B0Z3_9BACT</name>